<protein>
    <submittedName>
        <fullName evidence="1">Helix-turn-helix transcriptional regulator</fullName>
    </submittedName>
</protein>
<name>A0A7Y0L2H3_9FIRM</name>
<dbReference type="CDD" id="cd00093">
    <property type="entry name" value="HTH_XRE"/>
    <property type="match status" value="1"/>
</dbReference>
<dbReference type="InterPro" id="IPR001387">
    <property type="entry name" value="Cro/C1-type_HTH"/>
</dbReference>
<keyword evidence="2" id="KW-1185">Reference proteome</keyword>
<accession>A0A7Y0L2H3</accession>
<evidence type="ECO:0000313" key="1">
    <source>
        <dbReference type="EMBL" id="NMP21868.1"/>
    </source>
</evidence>
<dbReference type="SUPFAM" id="SSF47413">
    <property type="entry name" value="lambda repressor-like DNA-binding domains"/>
    <property type="match status" value="1"/>
</dbReference>
<dbReference type="GO" id="GO:0003677">
    <property type="term" value="F:DNA binding"/>
    <property type="evidence" value="ECO:0007669"/>
    <property type="project" value="InterPro"/>
</dbReference>
<proteinExistence type="predicted"/>
<gene>
    <name evidence="1" type="ORF">HIJ39_05820</name>
</gene>
<dbReference type="EMBL" id="JABBVZ010000013">
    <property type="protein sequence ID" value="NMP21868.1"/>
    <property type="molecule type" value="Genomic_DNA"/>
</dbReference>
<dbReference type="RefSeq" id="WP_169097664.1">
    <property type="nucleotide sequence ID" value="NZ_JABBVZ010000013.1"/>
</dbReference>
<dbReference type="InterPro" id="IPR010982">
    <property type="entry name" value="Lambda_DNA-bd_dom_sf"/>
</dbReference>
<dbReference type="Gene3D" id="1.10.260.40">
    <property type="entry name" value="lambda repressor-like DNA-binding domains"/>
    <property type="match status" value="1"/>
</dbReference>
<reference evidence="1 2" key="1">
    <citation type="submission" date="2020-04" db="EMBL/GenBank/DDBJ databases">
        <authorList>
            <person name="Zhang R."/>
            <person name="Schippers A."/>
        </authorList>
    </citation>
    <scope>NUCLEOTIDE SEQUENCE [LARGE SCALE GENOMIC DNA]</scope>
    <source>
        <strain evidence="1 2">DSM 109850</strain>
    </source>
</reference>
<dbReference type="AlphaFoldDB" id="A0A7Y0L2H3"/>
<comment type="caution">
    <text evidence="1">The sequence shown here is derived from an EMBL/GenBank/DDBJ whole genome shotgun (WGS) entry which is preliminary data.</text>
</comment>
<organism evidence="1 2">
    <name type="scientific">Sulfobacillus harzensis</name>
    <dbReference type="NCBI Taxonomy" id="2729629"/>
    <lineage>
        <taxon>Bacteria</taxon>
        <taxon>Bacillati</taxon>
        <taxon>Bacillota</taxon>
        <taxon>Clostridia</taxon>
        <taxon>Eubacteriales</taxon>
        <taxon>Clostridiales Family XVII. Incertae Sedis</taxon>
        <taxon>Sulfobacillus</taxon>
    </lineage>
</organism>
<sequence>MKTTAIAFPGKRQNQAQRTVEAPDAPLIWLPSRHLGPMIRRARHRQGWPLEALTERAAVYQCPSTVAKAERGKKDIDYLTVCQLATVLQEPALIAYANWLVHQILQDAPCANGPEAA</sequence>
<evidence type="ECO:0000313" key="2">
    <source>
        <dbReference type="Proteomes" id="UP000533476"/>
    </source>
</evidence>
<dbReference type="Proteomes" id="UP000533476">
    <property type="component" value="Unassembled WGS sequence"/>
</dbReference>